<evidence type="ECO:0000313" key="2">
    <source>
        <dbReference type="Proteomes" id="UP000233781"/>
    </source>
</evidence>
<proteinExistence type="predicted"/>
<accession>A0A2N3YIL6</accession>
<dbReference type="OrthoDB" id="3885223at2"/>
<organism evidence="1 2">
    <name type="scientific">Phycicoccus duodecadis</name>
    <dbReference type="NCBI Taxonomy" id="173053"/>
    <lineage>
        <taxon>Bacteria</taxon>
        <taxon>Bacillati</taxon>
        <taxon>Actinomycetota</taxon>
        <taxon>Actinomycetes</taxon>
        <taxon>Micrococcales</taxon>
        <taxon>Intrasporangiaceae</taxon>
        <taxon>Phycicoccus</taxon>
    </lineage>
</organism>
<protein>
    <submittedName>
        <fullName evidence="1">AAA domain-containing protein</fullName>
    </submittedName>
</protein>
<gene>
    <name evidence="1" type="ORF">ATL31_1509</name>
</gene>
<dbReference type="AlphaFoldDB" id="A0A2N3YIL6"/>
<name>A0A2N3YIL6_9MICO</name>
<dbReference type="Gene3D" id="3.40.50.300">
    <property type="entry name" value="P-loop containing nucleotide triphosphate hydrolases"/>
    <property type="match status" value="2"/>
</dbReference>
<keyword evidence="2" id="KW-1185">Reference proteome</keyword>
<sequence length="847" mass="92846">MSSRGLSLRRITGHCTVAGDRVTAWYQLAPQGWSFRPDNARERLIVDTADALAQLTKRKLHLRVTTRPYPVSRWAQAHDANAPAPLPGWPEHLIRDQVQLARRNMADKEVYLGVDLGTSRRVLHALSGLAGRAADREVAAMARPIREVDDLLRHPGFEGTPASPRQLEWLLHRSCSLGLPAPLTLGAAEVAHWEQDDLDEFTDHVTWTAVPYGRTIIVRGEADDVEIQRHVCVLSVGRMTDLDIPPGVPWIQRTDQLPFPVEWSARVTIEDAGRVGMAMRRSIQRIRSQKEHYEHEHAEPAPGALDRQASKALVVEDELSSGLSGLSTRTAGWYRIAVSGVSEEEALDRAAAVRQLFAPQVTISRPADQYAVAREFIPGEKLATTAYRRRMPVTTLAAAVPTATAKVGDRVGIHLGETSGTSSSVVTWEPWKATEQAEESGLAVICAGLGGGKSTAGGNIIYRTVMQGVSWTVLDPSGRLTALCRLPQLAAASKSVDLLDAAPGALCAYRVIAEPRREHYYNEVEWRVAQVNAQATRRLLASSVLRSVLPRQMQDHVLTEVALMRAVGAVSATVTSSLSEVVTALGRVDGDPELQRHAGYMHDFLAEAARTSHGRLLFPPGYRNDYDAEESLLTVYSLRGLTFPDENAKGSEDLDERLSMCVLYMAAWLAQRAMYLGDVHARKGIFIDEAWALSTFTTGRRFIERAGRDSRKHNTRVLMASQNPSDLLRLDLANLVSAAFIGRLTDETAQQDALRFIPGIQPGQGYEAIFESLSRPTATGRRGPREFVFSDGAGGVERIRMDLSAHPEVLAALDTTADPTKTRTHGAGHVRPVAVDRAFNGVARESA</sequence>
<evidence type="ECO:0000313" key="1">
    <source>
        <dbReference type="EMBL" id="PKW26692.1"/>
    </source>
</evidence>
<dbReference type="RefSeq" id="WP_101395220.1">
    <property type="nucleotide sequence ID" value="NZ_PJNE01000001.1"/>
</dbReference>
<dbReference type="SUPFAM" id="SSF52540">
    <property type="entry name" value="P-loop containing nucleoside triphosphate hydrolases"/>
    <property type="match status" value="1"/>
</dbReference>
<dbReference type="EMBL" id="PJNE01000001">
    <property type="protein sequence ID" value="PKW26692.1"/>
    <property type="molecule type" value="Genomic_DNA"/>
</dbReference>
<dbReference type="Pfam" id="PF12846">
    <property type="entry name" value="AAA_10"/>
    <property type="match status" value="1"/>
</dbReference>
<dbReference type="InterPro" id="IPR027417">
    <property type="entry name" value="P-loop_NTPase"/>
</dbReference>
<dbReference type="Proteomes" id="UP000233781">
    <property type="component" value="Unassembled WGS sequence"/>
</dbReference>
<reference evidence="1 2" key="1">
    <citation type="submission" date="2017-12" db="EMBL/GenBank/DDBJ databases">
        <title>Sequencing the genomes of 1000 Actinobacteria strains.</title>
        <authorList>
            <person name="Klenk H.-P."/>
        </authorList>
    </citation>
    <scope>NUCLEOTIDE SEQUENCE [LARGE SCALE GENOMIC DNA]</scope>
    <source>
        <strain evidence="1 2">DSM 12806</strain>
    </source>
</reference>
<comment type="caution">
    <text evidence="1">The sequence shown here is derived from an EMBL/GenBank/DDBJ whole genome shotgun (WGS) entry which is preliminary data.</text>
</comment>